<feature type="domain" description="EthD" evidence="1">
    <location>
        <begin position="13"/>
        <end position="99"/>
    </location>
</feature>
<dbReference type="Gene3D" id="3.30.70.100">
    <property type="match status" value="1"/>
</dbReference>
<dbReference type="SUPFAM" id="SSF54909">
    <property type="entry name" value="Dimeric alpha+beta barrel"/>
    <property type="match status" value="1"/>
</dbReference>
<evidence type="ECO:0000259" key="1">
    <source>
        <dbReference type="Pfam" id="PF07110"/>
    </source>
</evidence>
<dbReference type="GO" id="GO:0016491">
    <property type="term" value="F:oxidoreductase activity"/>
    <property type="evidence" value="ECO:0007669"/>
    <property type="project" value="InterPro"/>
</dbReference>
<accession>A0A9X1TGH8</accession>
<gene>
    <name evidence="2" type="ORF">LXM26_28935</name>
</gene>
<evidence type="ECO:0000313" key="3">
    <source>
        <dbReference type="Proteomes" id="UP001139000"/>
    </source>
</evidence>
<protein>
    <submittedName>
        <fullName evidence="2">EthD domain-containing protein</fullName>
    </submittedName>
</protein>
<sequence length="113" mass="13247">MIKFTILLRRHENIIHEDFVWYHKNNHAPLFASLAEVKENVRRYVQCYSLDVTMPGLPAPQYDGITELWFDEVESIGKVFNAKPYLELIRPDEEKFLDLHGCGFIISIENPVI</sequence>
<evidence type="ECO:0000313" key="2">
    <source>
        <dbReference type="EMBL" id="MCF0065576.1"/>
    </source>
</evidence>
<organism evidence="2 3">
    <name type="scientific">Dyadobacter chenwenxiniae</name>
    <dbReference type="NCBI Taxonomy" id="2906456"/>
    <lineage>
        <taxon>Bacteria</taxon>
        <taxon>Pseudomonadati</taxon>
        <taxon>Bacteroidota</taxon>
        <taxon>Cytophagia</taxon>
        <taxon>Cytophagales</taxon>
        <taxon>Spirosomataceae</taxon>
        <taxon>Dyadobacter</taxon>
    </lineage>
</organism>
<name>A0A9X1TGH8_9BACT</name>
<dbReference type="InterPro" id="IPR009799">
    <property type="entry name" value="EthD_dom"/>
</dbReference>
<reference evidence="2" key="1">
    <citation type="submission" date="2021-12" db="EMBL/GenBank/DDBJ databases">
        <title>Novel species in genus Dyadobacter.</title>
        <authorList>
            <person name="Ma C."/>
        </authorList>
    </citation>
    <scope>NUCLEOTIDE SEQUENCE</scope>
    <source>
        <strain evidence="2">LJ419</strain>
    </source>
</reference>
<dbReference type="AlphaFoldDB" id="A0A9X1TGH8"/>
<dbReference type="InterPro" id="IPR011008">
    <property type="entry name" value="Dimeric_a/b-barrel"/>
</dbReference>
<comment type="caution">
    <text evidence="2">The sequence shown here is derived from an EMBL/GenBank/DDBJ whole genome shotgun (WGS) entry which is preliminary data.</text>
</comment>
<dbReference type="Pfam" id="PF07110">
    <property type="entry name" value="EthD"/>
    <property type="match status" value="1"/>
</dbReference>
<keyword evidence="3" id="KW-1185">Reference proteome</keyword>
<proteinExistence type="predicted"/>
<dbReference type="RefSeq" id="WP_234658575.1">
    <property type="nucleotide sequence ID" value="NZ_CP094997.1"/>
</dbReference>
<dbReference type="EMBL" id="JAJTTC010000012">
    <property type="protein sequence ID" value="MCF0065576.1"/>
    <property type="molecule type" value="Genomic_DNA"/>
</dbReference>
<dbReference type="Proteomes" id="UP001139000">
    <property type="component" value="Unassembled WGS sequence"/>
</dbReference>